<gene>
    <name evidence="1" type="ORF">P154DRAFT_570717</name>
</gene>
<protein>
    <submittedName>
        <fullName evidence="1">Uncharacterized protein</fullName>
    </submittedName>
</protein>
<dbReference type="AlphaFoldDB" id="A0A6A5WYC9"/>
<reference evidence="1" key="1">
    <citation type="journal article" date="2020" name="Stud. Mycol.">
        <title>101 Dothideomycetes genomes: a test case for predicting lifestyles and emergence of pathogens.</title>
        <authorList>
            <person name="Haridas S."/>
            <person name="Albert R."/>
            <person name="Binder M."/>
            <person name="Bloem J."/>
            <person name="Labutti K."/>
            <person name="Salamov A."/>
            <person name="Andreopoulos B."/>
            <person name="Baker S."/>
            <person name="Barry K."/>
            <person name="Bills G."/>
            <person name="Bluhm B."/>
            <person name="Cannon C."/>
            <person name="Castanera R."/>
            <person name="Culley D."/>
            <person name="Daum C."/>
            <person name="Ezra D."/>
            <person name="Gonzalez J."/>
            <person name="Henrissat B."/>
            <person name="Kuo A."/>
            <person name="Liang C."/>
            <person name="Lipzen A."/>
            <person name="Lutzoni F."/>
            <person name="Magnuson J."/>
            <person name="Mondo S."/>
            <person name="Nolan M."/>
            <person name="Ohm R."/>
            <person name="Pangilinan J."/>
            <person name="Park H.-J."/>
            <person name="Ramirez L."/>
            <person name="Alfaro M."/>
            <person name="Sun H."/>
            <person name="Tritt A."/>
            <person name="Yoshinaga Y."/>
            <person name="Zwiers L.-H."/>
            <person name="Turgeon B."/>
            <person name="Goodwin S."/>
            <person name="Spatafora J."/>
            <person name="Crous P."/>
            <person name="Grigoriev I."/>
        </authorList>
    </citation>
    <scope>NUCLEOTIDE SEQUENCE</scope>
    <source>
        <strain evidence="1">CBS 123094</strain>
    </source>
</reference>
<evidence type="ECO:0000313" key="1">
    <source>
        <dbReference type="EMBL" id="KAF2005984.1"/>
    </source>
</evidence>
<accession>A0A6A5WYC9</accession>
<keyword evidence="2" id="KW-1185">Reference proteome</keyword>
<evidence type="ECO:0000313" key="2">
    <source>
        <dbReference type="Proteomes" id="UP000799779"/>
    </source>
</evidence>
<name>A0A6A5WYC9_9PLEO</name>
<dbReference type="Proteomes" id="UP000799779">
    <property type="component" value="Unassembled WGS sequence"/>
</dbReference>
<dbReference type="EMBL" id="ML977561">
    <property type="protein sequence ID" value="KAF2005984.1"/>
    <property type="molecule type" value="Genomic_DNA"/>
</dbReference>
<organism evidence="1 2">
    <name type="scientific">Amniculicola lignicola CBS 123094</name>
    <dbReference type="NCBI Taxonomy" id="1392246"/>
    <lineage>
        <taxon>Eukaryota</taxon>
        <taxon>Fungi</taxon>
        <taxon>Dikarya</taxon>
        <taxon>Ascomycota</taxon>
        <taxon>Pezizomycotina</taxon>
        <taxon>Dothideomycetes</taxon>
        <taxon>Pleosporomycetidae</taxon>
        <taxon>Pleosporales</taxon>
        <taxon>Amniculicolaceae</taxon>
        <taxon>Amniculicola</taxon>
    </lineage>
</organism>
<proteinExistence type="predicted"/>
<sequence length="110" mass="12181">MDATASKLTRPPLLRPGDPTNTRYTIGSFDLFDIANANLHSCKRDLNALNLLNHKGLLSATDILRERVHALRESLQAIATPVSLMMLGRSVKLEIVRSTGFVRVDPDYHG</sequence>